<dbReference type="STRING" id="35756.GCA_001044155_01537"/>
<organism evidence="1 2">
    <name type="scientific">Corynebacterium pilosum</name>
    <dbReference type="NCBI Taxonomy" id="35756"/>
    <lineage>
        <taxon>Bacteria</taxon>
        <taxon>Bacillati</taxon>
        <taxon>Actinomycetota</taxon>
        <taxon>Actinomycetes</taxon>
        <taxon>Mycobacteriales</taxon>
        <taxon>Corynebacteriaceae</taxon>
        <taxon>Corynebacterium</taxon>
    </lineage>
</organism>
<protein>
    <submittedName>
        <fullName evidence="1">Protein of uncharacterized function (DUF3052)</fullName>
    </submittedName>
</protein>
<proteinExistence type="predicted"/>
<dbReference type="Proteomes" id="UP000254467">
    <property type="component" value="Unassembled WGS sequence"/>
</dbReference>
<dbReference type="AlphaFoldDB" id="A0A376CJL7"/>
<name>A0A376CJL7_9CORY</name>
<evidence type="ECO:0000313" key="2">
    <source>
        <dbReference type="Proteomes" id="UP000254467"/>
    </source>
</evidence>
<gene>
    <name evidence="1" type="ORF">NCTC11862_00262</name>
</gene>
<dbReference type="EMBL" id="UFXQ01000001">
    <property type="protein sequence ID" value="STC68505.1"/>
    <property type="molecule type" value="Genomic_DNA"/>
</dbReference>
<keyword evidence="2" id="KW-1185">Reference proteome</keyword>
<sequence>MGAAGVNDYAQLLGIQDDYIVQELGWDEDADSSISEAIEEAIGEALLDEETDELCDVVLLWYRSDDYDLVDALMDAARNLDQEGCIWLLTPGANKPGAVNPGDISESAQLAGMVQTRAEKVGEWQGSCLEMGGR</sequence>
<evidence type="ECO:0000313" key="1">
    <source>
        <dbReference type="EMBL" id="STC68505.1"/>
    </source>
</evidence>
<dbReference type="InterPro" id="IPR021412">
    <property type="entry name" value="DUF3052"/>
</dbReference>
<dbReference type="Pfam" id="PF11253">
    <property type="entry name" value="DUF3052"/>
    <property type="match status" value="1"/>
</dbReference>
<reference evidence="1 2" key="1">
    <citation type="submission" date="2018-06" db="EMBL/GenBank/DDBJ databases">
        <authorList>
            <consortium name="Pathogen Informatics"/>
            <person name="Doyle S."/>
        </authorList>
    </citation>
    <scope>NUCLEOTIDE SEQUENCE [LARGE SCALE GENOMIC DNA]</scope>
    <source>
        <strain evidence="1 2">NCTC11862</strain>
    </source>
</reference>
<accession>A0A376CJL7</accession>